<dbReference type="InterPro" id="IPR001753">
    <property type="entry name" value="Enoyl-CoA_hydra/iso"/>
</dbReference>
<dbReference type="CDD" id="cd06558">
    <property type="entry name" value="crotonase-like"/>
    <property type="match status" value="1"/>
</dbReference>
<dbReference type="STRING" id="439228.SAMN06295920_107148"/>
<keyword evidence="5" id="KW-1185">Reference proteome</keyword>
<dbReference type="GO" id="GO:0003824">
    <property type="term" value="F:catalytic activity"/>
    <property type="evidence" value="ECO:0007669"/>
    <property type="project" value="InterPro"/>
</dbReference>
<dbReference type="Proteomes" id="UP000189818">
    <property type="component" value="Unassembled WGS sequence"/>
</dbReference>
<reference evidence="5" key="1">
    <citation type="submission" date="2017-02" db="EMBL/GenBank/DDBJ databases">
        <authorList>
            <person name="Varghese N."/>
            <person name="Submissions S."/>
        </authorList>
    </citation>
    <scope>NUCLEOTIDE SEQUENCE [LARGE SCALE GENOMIC DNA]</scope>
    <source>
        <strain evidence="5">UM2</strain>
    </source>
</reference>
<organism evidence="4 5">
    <name type="scientific">Rhizorhabdus histidinilytica</name>
    <dbReference type="NCBI Taxonomy" id="439228"/>
    <lineage>
        <taxon>Bacteria</taxon>
        <taxon>Pseudomonadati</taxon>
        <taxon>Pseudomonadota</taxon>
        <taxon>Alphaproteobacteria</taxon>
        <taxon>Sphingomonadales</taxon>
        <taxon>Sphingomonadaceae</taxon>
        <taxon>Rhizorhabdus</taxon>
    </lineage>
</organism>
<dbReference type="Gene3D" id="3.90.226.10">
    <property type="entry name" value="2-enoyl-CoA Hydratase, Chain A, domain 1"/>
    <property type="match status" value="1"/>
</dbReference>
<dbReference type="PROSITE" id="PS00166">
    <property type="entry name" value="ENOYL_COA_HYDRATASE"/>
    <property type="match status" value="1"/>
</dbReference>
<dbReference type="RefSeq" id="WP_079649245.1">
    <property type="nucleotide sequence ID" value="NZ_FUYM01000007.1"/>
</dbReference>
<comment type="similarity">
    <text evidence="1 2">Belongs to the enoyl-CoA hydratase/isomerase family.</text>
</comment>
<dbReference type="AlphaFoldDB" id="A0A1T5ER02"/>
<dbReference type="PANTHER" id="PTHR43802:SF1">
    <property type="entry name" value="IP11341P-RELATED"/>
    <property type="match status" value="1"/>
</dbReference>
<dbReference type="InterPro" id="IPR014748">
    <property type="entry name" value="Enoyl-CoA_hydra_C"/>
</dbReference>
<dbReference type="InterPro" id="IPR029045">
    <property type="entry name" value="ClpP/crotonase-like_dom_sf"/>
</dbReference>
<evidence type="ECO:0000313" key="4">
    <source>
        <dbReference type="EMBL" id="SKB86229.1"/>
    </source>
</evidence>
<name>A0A1T5ER02_9SPHN</name>
<dbReference type="OrthoDB" id="7225138at2"/>
<dbReference type="Gene3D" id="1.10.12.10">
    <property type="entry name" value="Lyase 2-enoyl-coa Hydratase, Chain A, domain 2"/>
    <property type="match status" value="1"/>
</dbReference>
<evidence type="ECO:0000256" key="3">
    <source>
        <dbReference type="SAM" id="MobiDB-lite"/>
    </source>
</evidence>
<evidence type="ECO:0000256" key="1">
    <source>
        <dbReference type="ARBA" id="ARBA00005254"/>
    </source>
</evidence>
<proteinExistence type="inferred from homology"/>
<gene>
    <name evidence="4" type="ORF">SAMN06295920_107148</name>
</gene>
<accession>A0A1T5ER02</accession>
<sequence>MDRTVTAAADIVVTRDGPVTTFLLNRPERLNAFTAEMHHALQEALDAFAADDGQRIGVVTGAGEAFCSGSDLKAIAERRARGEGRIGLPRCGYAGLVQRFDLDKPLIAAVNGVAAGGGFEIALACDLIVASETARFGLPEPRAGFVAVGGGPHRLVREIGLKRTMDLVLTGRLVDAAEARALGFVNEVVPAASLSDAVARWADAMLKGGPAALRASKALVHRSIDAPSLAAAIGDQDGLPAMQRWRASGETTEGPRAFAEKRPAPWMPA</sequence>
<dbReference type="SUPFAM" id="SSF52096">
    <property type="entry name" value="ClpP/crotonase"/>
    <property type="match status" value="1"/>
</dbReference>
<dbReference type="EMBL" id="FUYM01000007">
    <property type="protein sequence ID" value="SKB86229.1"/>
    <property type="molecule type" value="Genomic_DNA"/>
</dbReference>
<dbReference type="PANTHER" id="PTHR43802">
    <property type="entry name" value="ENOYL-COA HYDRATASE"/>
    <property type="match status" value="1"/>
</dbReference>
<evidence type="ECO:0000313" key="5">
    <source>
        <dbReference type="Proteomes" id="UP000189818"/>
    </source>
</evidence>
<protein>
    <submittedName>
        <fullName evidence="4">Crotonobetainyl-CoA hydratase</fullName>
    </submittedName>
</protein>
<feature type="region of interest" description="Disordered" evidence="3">
    <location>
        <begin position="247"/>
        <end position="269"/>
    </location>
</feature>
<dbReference type="Pfam" id="PF00378">
    <property type="entry name" value="ECH_1"/>
    <property type="match status" value="1"/>
</dbReference>
<dbReference type="InterPro" id="IPR018376">
    <property type="entry name" value="Enoyl-CoA_hyd/isom_CS"/>
</dbReference>
<evidence type="ECO:0000256" key="2">
    <source>
        <dbReference type="RuleBase" id="RU003707"/>
    </source>
</evidence>